<gene>
    <name evidence="2" type="ORF">I306_03746</name>
</gene>
<evidence type="ECO:0000313" key="3">
    <source>
        <dbReference type="Proteomes" id="UP000054272"/>
    </source>
</evidence>
<feature type="compositionally biased region" description="Basic residues" evidence="1">
    <location>
        <begin position="227"/>
        <end position="237"/>
    </location>
</feature>
<reference evidence="2 3" key="1">
    <citation type="submission" date="2015-01" db="EMBL/GenBank/DDBJ databases">
        <title>The Genome Sequence of Cryptococcus gattii EJB2.</title>
        <authorList>
            <consortium name="The Broad Institute Genomics Platform"/>
            <person name="Cuomo C."/>
            <person name="Litvintseva A."/>
            <person name="Chen Y."/>
            <person name="Heitman J."/>
            <person name="Sun S."/>
            <person name="Springer D."/>
            <person name="Dromer F."/>
            <person name="Young S."/>
            <person name="Zeng Q."/>
            <person name="Gargeya S."/>
            <person name="Abouelleil A."/>
            <person name="Alvarado L."/>
            <person name="Chapman S.B."/>
            <person name="Gainer-Dewar J."/>
            <person name="Goldberg J."/>
            <person name="Griggs A."/>
            <person name="Gujja S."/>
            <person name="Hansen M."/>
            <person name="Howarth C."/>
            <person name="Imamovic A."/>
            <person name="Larimer J."/>
            <person name="Murphy C."/>
            <person name="Naylor J."/>
            <person name="Pearson M."/>
            <person name="Priest M."/>
            <person name="Roberts A."/>
            <person name="Saif S."/>
            <person name="Shea T."/>
            <person name="Sykes S."/>
            <person name="Wortman J."/>
            <person name="Nusbaum C."/>
            <person name="Birren B."/>
        </authorList>
    </citation>
    <scope>NUCLEOTIDE SEQUENCE [LARGE SCALE GENOMIC DNA]</scope>
    <source>
        <strain evidence="2 3">EJB2</strain>
    </source>
</reference>
<name>A0ABR5BUJ4_9TREE</name>
<sequence length="339" mass="38775">MLAPPQRSKRRRSPSPSLEPEISDLASPLDILLKRRKKEQHQHFGLPDSPNCGPLVSPVHTYDQDYFNYYQNAQAESSSAAQLKPGLEMGVERRRTKQWERINAPPNGMLQHQQQYHHQQYHHPQGHLATPVTHAAQTAESSPRYPFATPLPVHHASNTAPLMSSSPVRNQPPSSSPFREKVENMQQEQWIDGEEMRREWGEAYTEQNSLLHNLHLARLNTTVRPHSSPRSRSHPSHAYRSPNPSSSTLFSPARTSTSPYIQQTPYPQSSPYTPARPPPPLHTHSYTSHYGMNGKMGDDEDMNDESEVEIEVKKRYEETNRLLCELAVVRRQRWGEAEV</sequence>
<evidence type="ECO:0000313" key="2">
    <source>
        <dbReference type="EMBL" id="KIR79327.1"/>
    </source>
</evidence>
<evidence type="ECO:0000256" key="1">
    <source>
        <dbReference type="SAM" id="MobiDB-lite"/>
    </source>
</evidence>
<dbReference type="EMBL" id="KN848686">
    <property type="protein sequence ID" value="KIR79327.1"/>
    <property type="molecule type" value="Genomic_DNA"/>
</dbReference>
<feature type="region of interest" description="Disordered" evidence="1">
    <location>
        <begin position="1"/>
        <end position="24"/>
    </location>
</feature>
<feature type="region of interest" description="Disordered" evidence="1">
    <location>
        <begin position="37"/>
        <end position="57"/>
    </location>
</feature>
<dbReference type="Proteomes" id="UP000054272">
    <property type="component" value="Unassembled WGS sequence"/>
</dbReference>
<feature type="compositionally biased region" description="Polar residues" evidence="1">
    <location>
        <begin position="242"/>
        <end position="266"/>
    </location>
</feature>
<feature type="compositionally biased region" description="Polar residues" evidence="1">
    <location>
        <begin position="156"/>
        <end position="177"/>
    </location>
</feature>
<proteinExistence type="predicted"/>
<feature type="region of interest" description="Disordered" evidence="1">
    <location>
        <begin position="156"/>
        <end position="184"/>
    </location>
</feature>
<keyword evidence="3" id="KW-1185">Reference proteome</keyword>
<protein>
    <submittedName>
        <fullName evidence="2">Uncharacterized protein</fullName>
    </submittedName>
</protein>
<accession>A0ABR5BUJ4</accession>
<organism evidence="2 3">
    <name type="scientific">Cryptococcus gattii EJB2</name>
    <dbReference type="NCBI Taxonomy" id="1296103"/>
    <lineage>
        <taxon>Eukaryota</taxon>
        <taxon>Fungi</taxon>
        <taxon>Dikarya</taxon>
        <taxon>Basidiomycota</taxon>
        <taxon>Agaricomycotina</taxon>
        <taxon>Tremellomycetes</taxon>
        <taxon>Tremellales</taxon>
        <taxon>Cryptococcaceae</taxon>
        <taxon>Cryptococcus</taxon>
        <taxon>Cryptococcus gattii species complex</taxon>
    </lineage>
</organism>
<feature type="region of interest" description="Disordered" evidence="1">
    <location>
        <begin position="223"/>
        <end position="306"/>
    </location>
</feature>